<dbReference type="Gene3D" id="1.10.10.10">
    <property type="entry name" value="Winged helix-like DNA-binding domain superfamily/Winged helix DNA-binding domain"/>
    <property type="match status" value="2"/>
</dbReference>
<evidence type="ECO:0000313" key="3">
    <source>
        <dbReference type="Proteomes" id="UP001500621"/>
    </source>
</evidence>
<dbReference type="SUPFAM" id="SSF53335">
    <property type="entry name" value="S-adenosyl-L-methionine-dependent methyltransferases"/>
    <property type="match status" value="1"/>
</dbReference>
<organism evidence="2 3">
    <name type="scientific">Nocardioides nanhaiensis</name>
    <dbReference type="NCBI Taxonomy" id="1476871"/>
    <lineage>
        <taxon>Bacteria</taxon>
        <taxon>Bacillati</taxon>
        <taxon>Actinomycetota</taxon>
        <taxon>Actinomycetes</taxon>
        <taxon>Propionibacteriales</taxon>
        <taxon>Nocardioidaceae</taxon>
        <taxon>Nocardioides</taxon>
    </lineage>
</organism>
<dbReference type="Pfam" id="PF04337">
    <property type="entry name" value="DUF480"/>
    <property type="match status" value="1"/>
</dbReference>
<dbReference type="PANTHER" id="PTHR38768">
    <property type="entry name" value="UPF0502 PROTEIN YCEH"/>
    <property type="match status" value="1"/>
</dbReference>
<dbReference type="Proteomes" id="UP001500621">
    <property type="component" value="Unassembled WGS sequence"/>
</dbReference>
<dbReference type="Pfam" id="PF13649">
    <property type="entry name" value="Methyltransf_25"/>
    <property type="match status" value="1"/>
</dbReference>
<dbReference type="RefSeq" id="WP_345267290.1">
    <property type="nucleotide sequence ID" value="NZ_BAABIM010000003.1"/>
</dbReference>
<keyword evidence="3" id="KW-1185">Reference proteome</keyword>
<evidence type="ECO:0000313" key="2">
    <source>
        <dbReference type="EMBL" id="GAA4690181.1"/>
    </source>
</evidence>
<proteinExistence type="predicted"/>
<sequence>MSDLPVLSADEQRVLGSLLEKQVTVPGSYPMTLSGLRTACNQSSSREPVVDYDEQLVESTARGLKDRSLLRIVWSDSGRRTLKYHQALAEVLDLADDERALLTVLLLRGPQPPGALRSRTERLHAFADRDEVEACLQRMAQRSAPLVQQLPRGPREQDARWVHLLGETAVAPSAATTASALESVDTEVVLAADGAEGRDARVREGYGAIAADYAAALADELDHLPFERWLLDRVALEGGPVVEVGCGPGHVTDYLATLGADATGIDLSPGMVAEARRRYPDGQYEVGDLRRLMRPTNADGWYAVLAWYSLIHLAASELPEALASLARPLRPGGLLLVALHAGSGVRRHDEWFEHPVSLDFVFHEPAGVVPLLEQAGLADVEWYRRGPVAARGETTERLYLVARRPTHG</sequence>
<dbReference type="CDD" id="cd02440">
    <property type="entry name" value="AdoMet_MTases"/>
    <property type="match status" value="1"/>
</dbReference>
<gene>
    <name evidence="2" type="ORF">GCM10023226_30070</name>
</gene>
<reference evidence="3" key="1">
    <citation type="journal article" date="2019" name="Int. J. Syst. Evol. Microbiol.">
        <title>The Global Catalogue of Microorganisms (GCM) 10K type strain sequencing project: providing services to taxonomists for standard genome sequencing and annotation.</title>
        <authorList>
            <consortium name="The Broad Institute Genomics Platform"/>
            <consortium name="The Broad Institute Genome Sequencing Center for Infectious Disease"/>
            <person name="Wu L."/>
            <person name="Ma J."/>
        </authorList>
    </citation>
    <scope>NUCLEOTIDE SEQUENCE [LARGE SCALE GENOMIC DNA]</scope>
    <source>
        <strain evidence="3">JCM 18127</strain>
    </source>
</reference>
<dbReference type="InterPro" id="IPR036390">
    <property type="entry name" value="WH_DNA-bd_sf"/>
</dbReference>
<name>A0ABP8WI48_9ACTN</name>
<dbReference type="Gene3D" id="3.40.50.150">
    <property type="entry name" value="Vaccinia Virus protein VP39"/>
    <property type="match status" value="1"/>
</dbReference>
<protein>
    <recommendedName>
        <fullName evidence="1">Methyltransferase domain-containing protein</fullName>
    </recommendedName>
</protein>
<dbReference type="InterPro" id="IPR036388">
    <property type="entry name" value="WH-like_DNA-bd_sf"/>
</dbReference>
<dbReference type="InterPro" id="IPR041698">
    <property type="entry name" value="Methyltransf_25"/>
</dbReference>
<dbReference type="SUPFAM" id="SSF46785">
    <property type="entry name" value="Winged helix' DNA-binding domain"/>
    <property type="match status" value="2"/>
</dbReference>
<accession>A0ABP8WI48</accession>
<evidence type="ECO:0000259" key="1">
    <source>
        <dbReference type="Pfam" id="PF13649"/>
    </source>
</evidence>
<comment type="caution">
    <text evidence="2">The sequence shown here is derived from an EMBL/GenBank/DDBJ whole genome shotgun (WGS) entry which is preliminary data.</text>
</comment>
<dbReference type="InterPro" id="IPR029063">
    <property type="entry name" value="SAM-dependent_MTases_sf"/>
</dbReference>
<dbReference type="InterPro" id="IPR007432">
    <property type="entry name" value="DUF480"/>
</dbReference>
<feature type="domain" description="Methyltransferase" evidence="1">
    <location>
        <begin position="241"/>
        <end position="333"/>
    </location>
</feature>
<dbReference type="PANTHER" id="PTHR38768:SF1">
    <property type="entry name" value="UPF0502 PROTEIN YCEH"/>
    <property type="match status" value="1"/>
</dbReference>
<dbReference type="EMBL" id="BAABIM010000003">
    <property type="protein sequence ID" value="GAA4690181.1"/>
    <property type="molecule type" value="Genomic_DNA"/>
</dbReference>